<dbReference type="SUPFAM" id="SSF51569">
    <property type="entry name" value="Aldolase"/>
    <property type="match status" value="1"/>
</dbReference>
<comment type="pathway">
    <text evidence="1 11">Amino-acid biosynthesis; L-leucine biosynthesis; L-leucine from 3-methyl-2-oxobutanoate: step 1/4.</text>
</comment>
<dbReference type="PANTHER" id="PTHR10277">
    <property type="entry name" value="HOMOCITRATE SYNTHASE-RELATED"/>
    <property type="match status" value="1"/>
</dbReference>
<keyword evidence="10 11" id="KW-0100">Branched-chain amino acid biosynthesis</keyword>
<comment type="caution">
    <text evidence="14">The sequence shown here is derived from an EMBL/GenBank/DDBJ whole genome shotgun (WGS) entry which is preliminary data.</text>
</comment>
<dbReference type="FunFam" id="3.20.20.70:FF:000010">
    <property type="entry name" value="2-isopropylmalate synthase"/>
    <property type="match status" value="1"/>
</dbReference>
<evidence type="ECO:0000256" key="2">
    <source>
        <dbReference type="ARBA" id="ARBA00009396"/>
    </source>
</evidence>
<evidence type="ECO:0000256" key="5">
    <source>
        <dbReference type="ARBA" id="ARBA00022430"/>
    </source>
</evidence>
<dbReference type="GO" id="GO:0030145">
    <property type="term" value="F:manganese ion binding"/>
    <property type="evidence" value="ECO:0007669"/>
    <property type="project" value="UniProtKB-UniRule"/>
</dbReference>
<keyword evidence="6 11" id="KW-0028">Amino-acid biosynthesis</keyword>
<dbReference type="Gene3D" id="3.20.20.70">
    <property type="entry name" value="Aldolase class I"/>
    <property type="match status" value="1"/>
</dbReference>
<feature type="region of interest" description="Disordered" evidence="12">
    <location>
        <begin position="524"/>
        <end position="549"/>
    </location>
</feature>
<dbReference type="HAMAP" id="MF_01025">
    <property type="entry name" value="LeuA_type1"/>
    <property type="match status" value="1"/>
</dbReference>
<evidence type="ECO:0000256" key="9">
    <source>
        <dbReference type="ARBA" id="ARBA00023211"/>
    </source>
</evidence>
<keyword evidence="5 11" id="KW-0432">Leucine biosynthesis</keyword>
<feature type="binding site" evidence="11">
    <location>
        <position position="31"/>
    </location>
    <ligand>
        <name>Mn(2+)</name>
        <dbReference type="ChEBI" id="CHEBI:29035"/>
    </ligand>
</feature>
<dbReference type="PROSITE" id="PS00816">
    <property type="entry name" value="AIPM_HOMOCIT_SYNTH_2"/>
    <property type="match status" value="1"/>
</dbReference>
<dbReference type="PROSITE" id="PS50991">
    <property type="entry name" value="PYR_CT"/>
    <property type="match status" value="1"/>
</dbReference>
<dbReference type="InterPro" id="IPR005671">
    <property type="entry name" value="LeuA_bact_synth"/>
</dbReference>
<dbReference type="SUPFAM" id="SSF110921">
    <property type="entry name" value="2-isopropylmalate synthase LeuA, allosteric (dimerisation) domain"/>
    <property type="match status" value="1"/>
</dbReference>
<keyword evidence="14" id="KW-0012">Acyltransferase</keyword>
<dbReference type="GO" id="GO:0003985">
    <property type="term" value="F:acetyl-CoA C-acetyltransferase activity"/>
    <property type="evidence" value="ECO:0007669"/>
    <property type="project" value="UniProtKB-UniRule"/>
</dbReference>
<name>A0A932HZZ3_UNCTE</name>
<comment type="similarity">
    <text evidence="2 11">Belongs to the alpha-IPM synthase/homocitrate synthase family. LeuA type 1 subfamily.</text>
</comment>
<evidence type="ECO:0000256" key="12">
    <source>
        <dbReference type="SAM" id="MobiDB-lite"/>
    </source>
</evidence>
<sequence length="549" mass="60250">MPKRTVVSQAAPKGPAASIPRVRIFDTTLRDGEQSPGCSMDRFQKVQMALQLEKLGVDIIEAGFPIASNDEFEAVRDVAKAVKRPIVAGLSRSSRGDIDRCWDAVRHARRPRIHTFIATSDIHLKYKLKMTRQDLLKEIAASVRYARKLCRDIEWSAEDATRSDWDFLAEAVKVAIAEGATTINLPDTVGYIVPSEFRRFWEHIFEKVPAYEDVVFSAHCHNDLGLAVANSLMAVECGVRQVECTVNGIGERAGNASLEEVVMALHTREDALPFTTNIRTREIYPASRLLTSMTGIPVQPNKAVVGKNAFAHEAGIHQHGVLSKAITYEIMTPKSVGRPSNSLVLGKHSGRAGLRNRYAQLGFKMTKDEVSAIYPRFIDLADKKREVYDEDLIALLQEERAGQAGSSYQLEFLQVTSSTGTQPAATAMVRIREGDTVHSEVGRGNGPVDAAVYAILRITGAKCRLTDFAVHSVTRGRDAMAEANLTVEFEDGIQLAGHAASPDTVEAGAKAFLNAVNKHRLTQSLKQNGPKGKGRKKKNGRAKEELKGI</sequence>
<dbReference type="SMART" id="SM00917">
    <property type="entry name" value="LeuA_dimer"/>
    <property type="match status" value="1"/>
</dbReference>
<comment type="cofactor">
    <cofactor evidence="11">
        <name>Mn(2+)</name>
        <dbReference type="ChEBI" id="CHEBI:29035"/>
    </cofactor>
</comment>
<evidence type="ECO:0000259" key="13">
    <source>
        <dbReference type="PROSITE" id="PS50991"/>
    </source>
</evidence>
<evidence type="ECO:0000256" key="10">
    <source>
        <dbReference type="ARBA" id="ARBA00023304"/>
    </source>
</evidence>
<keyword evidence="11" id="KW-0963">Cytoplasm</keyword>
<dbReference type="AlphaFoldDB" id="A0A932HZZ3"/>
<protein>
    <recommendedName>
        <fullName evidence="4 11">2-isopropylmalate synthase</fullName>
        <ecNumber evidence="3 11">2.3.3.13</ecNumber>
    </recommendedName>
    <alternativeName>
        <fullName evidence="11">Alpha-IPM synthase</fullName>
    </alternativeName>
    <alternativeName>
        <fullName evidence="11">Alpha-isopropylmalate synthase</fullName>
    </alternativeName>
</protein>
<evidence type="ECO:0000256" key="4">
    <source>
        <dbReference type="ARBA" id="ARBA00018198"/>
    </source>
</evidence>
<dbReference type="InterPro" id="IPR013709">
    <property type="entry name" value="2-isopropylmalate_synth_dimer"/>
</dbReference>
<dbReference type="FunFam" id="1.10.238.260:FF:000001">
    <property type="entry name" value="2-isopropylmalate synthase"/>
    <property type="match status" value="1"/>
</dbReference>
<comment type="function">
    <text evidence="11">Catalyzes the condensation of the acetyl group of acetyl-CoA with 3-methyl-2-oxobutanoate (2-ketoisovalerate) to form 3-carboxy-3-hydroxy-4-methylpentanoate (2-isopropylmalate).</text>
</comment>
<feature type="binding site" evidence="11">
    <location>
        <position position="221"/>
    </location>
    <ligand>
        <name>Mn(2+)</name>
        <dbReference type="ChEBI" id="CHEBI:29035"/>
    </ligand>
</feature>
<dbReference type="GO" id="GO:0009098">
    <property type="term" value="P:L-leucine biosynthetic process"/>
    <property type="evidence" value="ECO:0007669"/>
    <property type="project" value="UniProtKB-UniRule"/>
</dbReference>
<evidence type="ECO:0000313" key="15">
    <source>
        <dbReference type="Proteomes" id="UP000782312"/>
    </source>
</evidence>
<dbReference type="EMBL" id="JACPUR010000035">
    <property type="protein sequence ID" value="MBI3128791.1"/>
    <property type="molecule type" value="Genomic_DNA"/>
</dbReference>
<dbReference type="GO" id="GO:0005737">
    <property type="term" value="C:cytoplasm"/>
    <property type="evidence" value="ECO:0007669"/>
    <property type="project" value="UniProtKB-UniRule"/>
</dbReference>
<dbReference type="PANTHER" id="PTHR10277:SF9">
    <property type="entry name" value="2-ISOPROPYLMALATE SYNTHASE 1, CHLOROPLASTIC-RELATED"/>
    <property type="match status" value="1"/>
</dbReference>
<evidence type="ECO:0000256" key="1">
    <source>
        <dbReference type="ARBA" id="ARBA00004689"/>
    </source>
</evidence>
<dbReference type="GO" id="GO:0003852">
    <property type="term" value="F:2-isopropylmalate synthase activity"/>
    <property type="evidence" value="ECO:0007669"/>
    <property type="project" value="UniProtKB-UniRule"/>
</dbReference>
<feature type="binding site" evidence="11">
    <location>
        <position position="219"/>
    </location>
    <ligand>
        <name>Mn(2+)</name>
        <dbReference type="ChEBI" id="CHEBI:29035"/>
    </ligand>
</feature>
<dbReference type="InterPro" id="IPR050073">
    <property type="entry name" value="2-IPM_HCS-like"/>
</dbReference>
<keyword evidence="9 11" id="KW-0464">Manganese</keyword>
<dbReference type="Pfam" id="PF08502">
    <property type="entry name" value="LeuA_dimer"/>
    <property type="match status" value="1"/>
</dbReference>
<dbReference type="NCBIfam" id="TIGR00973">
    <property type="entry name" value="leuA_bact"/>
    <property type="match status" value="1"/>
</dbReference>
<organism evidence="14 15">
    <name type="scientific">Tectimicrobiota bacterium</name>
    <dbReference type="NCBI Taxonomy" id="2528274"/>
    <lineage>
        <taxon>Bacteria</taxon>
        <taxon>Pseudomonadati</taxon>
        <taxon>Nitrospinota/Tectimicrobiota group</taxon>
        <taxon>Candidatus Tectimicrobiota</taxon>
    </lineage>
</organism>
<gene>
    <name evidence="11" type="primary">leuA</name>
    <name evidence="14" type="ORF">HYZ11_14395</name>
</gene>
<dbReference type="InterPro" id="IPR002034">
    <property type="entry name" value="AIPM/Hcit_synth_CS"/>
</dbReference>
<dbReference type="NCBIfam" id="NF002086">
    <property type="entry name" value="PRK00915.1-3"/>
    <property type="match status" value="1"/>
</dbReference>
<evidence type="ECO:0000256" key="3">
    <source>
        <dbReference type="ARBA" id="ARBA00012973"/>
    </source>
</evidence>
<dbReference type="Gene3D" id="3.30.160.270">
    <property type="match status" value="1"/>
</dbReference>
<accession>A0A932HZZ3</accession>
<dbReference type="InterPro" id="IPR013785">
    <property type="entry name" value="Aldolase_TIM"/>
</dbReference>
<dbReference type="Pfam" id="PF22617">
    <property type="entry name" value="HCS_D2"/>
    <property type="match status" value="1"/>
</dbReference>
<dbReference type="CDD" id="cd07940">
    <property type="entry name" value="DRE_TIM_IPMS"/>
    <property type="match status" value="1"/>
</dbReference>
<feature type="domain" description="Pyruvate carboxyltransferase" evidence="13">
    <location>
        <begin position="22"/>
        <end position="284"/>
    </location>
</feature>
<comment type="catalytic activity">
    <reaction evidence="11">
        <text>3-methyl-2-oxobutanoate + acetyl-CoA + H2O = (2S)-2-isopropylmalate + CoA + H(+)</text>
        <dbReference type="Rhea" id="RHEA:21524"/>
        <dbReference type="ChEBI" id="CHEBI:1178"/>
        <dbReference type="ChEBI" id="CHEBI:11851"/>
        <dbReference type="ChEBI" id="CHEBI:15377"/>
        <dbReference type="ChEBI" id="CHEBI:15378"/>
        <dbReference type="ChEBI" id="CHEBI:57287"/>
        <dbReference type="ChEBI" id="CHEBI:57288"/>
        <dbReference type="EC" id="2.3.3.13"/>
    </reaction>
</comment>
<dbReference type="InterPro" id="IPR000891">
    <property type="entry name" value="PYR_CT"/>
</dbReference>
<dbReference type="Pfam" id="PF00682">
    <property type="entry name" value="HMGL-like"/>
    <property type="match status" value="1"/>
</dbReference>
<evidence type="ECO:0000256" key="6">
    <source>
        <dbReference type="ARBA" id="ARBA00022605"/>
    </source>
</evidence>
<dbReference type="PROSITE" id="PS00815">
    <property type="entry name" value="AIPM_HOMOCIT_SYNTH_1"/>
    <property type="match status" value="1"/>
</dbReference>
<dbReference type="InterPro" id="IPR054691">
    <property type="entry name" value="LeuA/HCS_post-cat"/>
</dbReference>
<keyword evidence="8 11" id="KW-0479">Metal-binding</keyword>
<proteinExistence type="inferred from homology"/>
<evidence type="ECO:0000256" key="8">
    <source>
        <dbReference type="ARBA" id="ARBA00022723"/>
    </source>
</evidence>
<keyword evidence="7 11" id="KW-0808">Transferase</keyword>
<comment type="subunit">
    <text evidence="11">Homodimer.</text>
</comment>
<evidence type="ECO:0000256" key="11">
    <source>
        <dbReference type="HAMAP-Rule" id="MF_01025"/>
    </source>
</evidence>
<reference evidence="14" key="1">
    <citation type="submission" date="2020-07" db="EMBL/GenBank/DDBJ databases">
        <title>Huge and variable diversity of episymbiotic CPR bacteria and DPANN archaea in groundwater ecosystems.</title>
        <authorList>
            <person name="He C.Y."/>
            <person name="Keren R."/>
            <person name="Whittaker M."/>
            <person name="Farag I.F."/>
            <person name="Doudna J."/>
            <person name="Cate J.H.D."/>
            <person name="Banfield J.F."/>
        </authorList>
    </citation>
    <scope>NUCLEOTIDE SEQUENCE</scope>
    <source>
        <strain evidence="14">NC_groundwater_763_Ag_S-0.2um_68_21</strain>
    </source>
</reference>
<dbReference type="Proteomes" id="UP000782312">
    <property type="component" value="Unassembled WGS sequence"/>
</dbReference>
<dbReference type="EC" id="2.3.3.13" evidence="3 11"/>
<feature type="region of interest" description="Regulatory domain" evidence="11">
    <location>
        <begin position="409"/>
        <end position="549"/>
    </location>
</feature>
<evidence type="ECO:0000256" key="7">
    <source>
        <dbReference type="ARBA" id="ARBA00022679"/>
    </source>
</evidence>
<feature type="binding site" evidence="11">
    <location>
        <position position="255"/>
    </location>
    <ligand>
        <name>Mn(2+)</name>
        <dbReference type="ChEBI" id="CHEBI:29035"/>
    </ligand>
</feature>
<dbReference type="InterPro" id="IPR036230">
    <property type="entry name" value="LeuA_allosteric_dom_sf"/>
</dbReference>
<evidence type="ECO:0000313" key="14">
    <source>
        <dbReference type="EMBL" id="MBI3128791.1"/>
    </source>
</evidence>
<dbReference type="Gene3D" id="1.10.238.260">
    <property type="match status" value="1"/>
</dbReference>